<dbReference type="RefSeq" id="WP_167079998.1">
    <property type="nucleotide sequence ID" value="NZ_VVIW01000024.1"/>
</dbReference>
<dbReference type="EMBL" id="VVIW01000024">
    <property type="protein sequence ID" value="NHZ43845.1"/>
    <property type="molecule type" value="Genomic_DNA"/>
</dbReference>
<organism evidence="1 2">
    <name type="scientific">Massilia aquatica</name>
    <dbReference type="NCBI Taxonomy" id="2609000"/>
    <lineage>
        <taxon>Bacteria</taxon>
        <taxon>Pseudomonadati</taxon>
        <taxon>Pseudomonadota</taxon>
        <taxon>Betaproteobacteria</taxon>
        <taxon>Burkholderiales</taxon>
        <taxon>Oxalobacteraceae</taxon>
        <taxon>Telluria group</taxon>
        <taxon>Massilia</taxon>
    </lineage>
</organism>
<sequence>MICAIAAGPPPHACLIDAANASGLPSQVNSSAFMAKAGSGSAVSVSIALCQWALPISLSPAMASKCGNARDRFSTALSTLVHGSSSAIGSSPSNRYARFAMGCFLVTE</sequence>
<evidence type="ECO:0000313" key="2">
    <source>
        <dbReference type="Proteomes" id="UP000819052"/>
    </source>
</evidence>
<accession>A0ABX0MHH7</accession>
<keyword evidence="2" id="KW-1185">Reference proteome</keyword>
<gene>
    <name evidence="1" type="ORF">F1609_27300</name>
</gene>
<dbReference type="Proteomes" id="UP000819052">
    <property type="component" value="Unassembled WGS sequence"/>
</dbReference>
<evidence type="ECO:0000313" key="1">
    <source>
        <dbReference type="EMBL" id="NHZ43845.1"/>
    </source>
</evidence>
<protein>
    <submittedName>
        <fullName evidence="1">Uncharacterized protein</fullName>
    </submittedName>
</protein>
<comment type="caution">
    <text evidence="1">The sequence shown here is derived from an EMBL/GenBank/DDBJ whole genome shotgun (WGS) entry which is preliminary data.</text>
</comment>
<proteinExistence type="predicted"/>
<reference evidence="1 2" key="1">
    <citation type="submission" date="2019-09" db="EMBL/GenBank/DDBJ databases">
        <title>Taxonomy of Antarctic Massilia spp.: description of Massilia rubra sp. nov., Massilia aquatica sp. nov., Massilia mucilaginosa sp. nov., Massilia frigida sp. nov. isolated from streams, lakes and regoliths.</title>
        <authorList>
            <person name="Holochova P."/>
            <person name="Sedlacek I."/>
            <person name="Kralova S."/>
            <person name="Maslanova I."/>
            <person name="Busse H.-J."/>
            <person name="Stankova E."/>
            <person name="Vrbovska V."/>
            <person name="Kovarovic V."/>
            <person name="Bartak M."/>
            <person name="Svec P."/>
            <person name="Pantucek R."/>
        </authorList>
    </citation>
    <scope>NUCLEOTIDE SEQUENCE [LARGE SCALE GENOMIC DNA]</scope>
    <source>
        <strain evidence="1 2">CCM 8693</strain>
    </source>
</reference>
<name>A0ABX0MHH7_9BURK</name>